<comment type="subcellular location">
    <subcellularLocation>
        <location evidence="2">Membrane</location>
        <topology evidence="2">Single-pass membrane protein</topology>
    </subcellularLocation>
</comment>
<evidence type="ECO:0000256" key="9">
    <source>
        <dbReference type="ARBA" id="ARBA00023004"/>
    </source>
</evidence>
<comment type="caution">
    <text evidence="14">The sequence shown here is derived from an EMBL/GenBank/DDBJ whole genome shotgun (WGS) entry which is preliminary data.</text>
</comment>
<dbReference type="Gene3D" id="1.10.630.10">
    <property type="entry name" value="Cytochrome P450"/>
    <property type="match status" value="1"/>
</dbReference>
<gene>
    <name evidence="14" type="ORF">K2173_018161</name>
</gene>
<keyword evidence="11" id="KW-0472">Membrane</keyword>
<accession>A0AAV8TN37</accession>
<reference evidence="14 15" key="1">
    <citation type="submission" date="2021-09" db="EMBL/GenBank/DDBJ databases">
        <title>Genomic insights and catalytic innovation underlie evolution of tropane alkaloids biosynthesis.</title>
        <authorList>
            <person name="Wang Y.-J."/>
            <person name="Tian T."/>
            <person name="Huang J.-P."/>
            <person name="Huang S.-X."/>
        </authorList>
    </citation>
    <scope>NUCLEOTIDE SEQUENCE [LARGE SCALE GENOMIC DNA]</scope>
    <source>
        <strain evidence="14">KIB-2018</strain>
        <tissue evidence="14">Leaf</tissue>
    </source>
</reference>
<dbReference type="SUPFAM" id="SSF48264">
    <property type="entry name" value="Cytochrome P450"/>
    <property type="match status" value="1"/>
</dbReference>
<dbReference type="GO" id="GO:0010268">
    <property type="term" value="P:brassinosteroid homeostasis"/>
    <property type="evidence" value="ECO:0007669"/>
    <property type="project" value="TreeGrafter"/>
</dbReference>
<dbReference type="GO" id="GO:0004497">
    <property type="term" value="F:monooxygenase activity"/>
    <property type="evidence" value="ECO:0007669"/>
    <property type="project" value="UniProtKB-KW"/>
</dbReference>
<dbReference type="FunFam" id="1.10.630.10:FF:000020">
    <property type="entry name" value="Cytochrome P450 family protein"/>
    <property type="match status" value="1"/>
</dbReference>
<dbReference type="GO" id="GO:0016020">
    <property type="term" value="C:membrane"/>
    <property type="evidence" value="ECO:0007669"/>
    <property type="project" value="UniProtKB-SubCell"/>
</dbReference>
<dbReference type="PRINTS" id="PR00385">
    <property type="entry name" value="P450"/>
</dbReference>
<dbReference type="InterPro" id="IPR036396">
    <property type="entry name" value="Cyt_P450_sf"/>
</dbReference>
<dbReference type="PRINTS" id="PR00463">
    <property type="entry name" value="EP450I"/>
</dbReference>
<dbReference type="GO" id="GO:0016705">
    <property type="term" value="F:oxidoreductase activity, acting on paired donors, with incorporation or reduction of molecular oxygen"/>
    <property type="evidence" value="ECO:0007669"/>
    <property type="project" value="InterPro"/>
</dbReference>
<evidence type="ECO:0000313" key="14">
    <source>
        <dbReference type="EMBL" id="KAJ8767603.1"/>
    </source>
</evidence>
<dbReference type="PANTHER" id="PTHR24286">
    <property type="entry name" value="CYTOCHROME P450 26"/>
    <property type="match status" value="1"/>
</dbReference>
<evidence type="ECO:0000256" key="5">
    <source>
        <dbReference type="ARBA" id="ARBA00022692"/>
    </source>
</evidence>
<proteinExistence type="inferred from homology"/>
<dbReference type="PANTHER" id="PTHR24286:SF11">
    <property type="entry name" value="CYTOCHROME P450, FAMILY 87, SUBFAMILY A, POLYPEPTIDE 2"/>
    <property type="match status" value="1"/>
</dbReference>
<feature type="binding site" description="axial binding residue" evidence="12">
    <location>
        <position position="419"/>
    </location>
    <ligand>
        <name>heme</name>
        <dbReference type="ChEBI" id="CHEBI:30413"/>
    </ligand>
    <ligandPart>
        <name>Fe</name>
        <dbReference type="ChEBI" id="CHEBI:18248"/>
    </ligandPart>
</feature>
<dbReference type="InterPro" id="IPR001128">
    <property type="entry name" value="Cyt_P450"/>
</dbReference>
<keyword evidence="7" id="KW-1133">Transmembrane helix</keyword>
<evidence type="ECO:0000256" key="13">
    <source>
        <dbReference type="RuleBase" id="RU000461"/>
    </source>
</evidence>
<keyword evidence="4 12" id="KW-0349">Heme</keyword>
<dbReference type="Proteomes" id="UP001159364">
    <property type="component" value="Linkage Group LG04"/>
</dbReference>
<keyword evidence="15" id="KW-1185">Reference proteome</keyword>
<keyword evidence="8 13" id="KW-0560">Oxidoreductase</keyword>
<evidence type="ECO:0000256" key="7">
    <source>
        <dbReference type="ARBA" id="ARBA00022989"/>
    </source>
</evidence>
<keyword evidence="6 12" id="KW-0479">Metal-binding</keyword>
<sequence length="476" mass="54831">MWAFFFGMLVIISIIHWIYRWRNPRCNGKLPPGSMGLPLLGETLQFFAPNTSSDIPPFVKERMTRYGPIFRTSLVGRPVVVSTDPDLNYFIFQQEGRLFQSWYPDTFTEIFGRQNVGSLHGFMYKYLKNMVLNLFGPESLKRMLPEVEQTASDRLAQWSLQDAVEIKEATASMIFDLTAKKLISYDQDSSSENLRENFVAFIQGLISFPVDIPGTAYHRCLQGRKRAMRMLKDLLQQRRSKPRKHQSDFFDFVLEELQKEGTILTEAIALDLMFVLLFASFETTSLALTLAIKLLSEYPLVLKQLREEHEAILRNREKSSADLSWKEYKSMKYTFQVINETVRLANIVPGIFRRSLRDIRFKGYTIPAGWAVMVCPPAVHLNPEKYEDPLAFNPCRWEGQETNCASKHFMAFGGGMRFCVGTDFTKVQMAVFLHCLVTKYRWLPTKGGNIVRTPGLQFPSGYHVKIAEKDLKNLSI</sequence>
<dbReference type="InterPro" id="IPR002401">
    <property type="entry name" value="Cyt_P450_E_grp-I"/>
</dbReference>
<dbReference type="AlphaFoldDB" id="A0AAV8TN37"/>
<keyword evidence="9 12" id="KW-0408">Iron</keyword>
<evidence type="ECO:0000313" key="15">
    <source>
        <dbReference type="Proteomes" id="UP001159364"/>
    </source>
</evidence>
<dbReference type="InterPro" id="IPR017972">
    <property type="entry name" value="Cyt_P450_CS"/>
</dbReference>
<organism evidence="14 15">
    <name type="scientific">Erythroxylum novogranatense</name>
    <dbReference type="NCBI Taxonomy" id="1862640"/>
    <lineage>
        <taxon>Eukaryota</taxon>
        <taxon>Viridiplantae</taxon>
        <taxon>Streptophyta</taxon>
        <taxon>Embryophyta</taxon>
        <taxon>Tracheophyta</taxon>
        <taxon>Spermatophyta</taxon>
        <taxon>Magnoliopsida</taxon>
        <taxon>eudicotyledons</taxon>
        <taxon>Gunneridae</taxon>
        <taxon>Pentapetalae</taxon>
        <taxon>rosids</taxon>
        <taxon>fabids</taxon>
        <taxon>Malpighiales</taxon>
        <taxon>Erythroxylaceae</taxon>
        <taxon>Erythroxylum</taxon>
    </lineage>
</organism>
<evidence type="ECO:0000256" key="8">
    <source>
        <dbReference type="ARBA" id="ARBA00023002"/>
    </source>
</evidence>
<evidence type="ECO:0000256" key="12">
    <source>
        <dbReference type="PIRSR" id="PIRSR602401-1"/>
    </source>
</evidence>
<dbReference type="PROSITE" id="PS00086">
    <property type="entry name" value="CYTOCHROME_P450"/>
    <property type="match status" value="1"/>
</dbReference>
<dbReference type="Pfam" id="PF00067">
    <property type="entry name" value="p450"/>
    <property type="match status" value="1"/>
</dbReference>
<name>A0AAV8TN37_9ROSI</name>
<evidence type="ECO:0000256" key="4">
    <source>
        <dbReference type="ARBA" id="ARBA00022617"/>
    </source>
</evidence>
<evidence type="ECO:0000256" key="11">
    <source>
        <dbReference type="ARBA" id="ARBA00023136"/>
    </source>
</evidence>
<comment type="cofactor">
    <cofactor evidence="1 12">
        <name>heme</name>
        <dbReference type="ChEBI" id="CHEBI:30413"/>
    </cofactor>
</comment>
<keyword evidence="5" id="KW-0812">Transmembrane</keyword>
<evidence type="ECO:0008006" key="16">
    <source>
        <dbReference type="Google" id="ProtNLM"/>
    </source>
</evidence>
<dbReference type="GO" id="GO:0020037">
    <property type="term" value="F:heme binding"/>
    <property type="evidence" value="ECO:0007669"/>
    <property type="project" value="InterPro"/>
</dbReference>
<dbReference type="EMBL" id="JAIWQS010000004">
    <property type="protein sequence ID" value="KAJ8767603.1"/>
    <property type="molecule type" value="Genomic_DNA"/>
</dbReference>
<evidence type="ECO:0000256" key="6">
    <source>
        <dbReference type="ARBA" id="ARBA00022723"/>
    </source>
</evidence>
<dbReference type="GO" id="GO:0005506">
    <property type="term" value="F:iron ion binding"/>
    <property type="evidence" value="ECO:0007669"/>
    <property type="project" value="InterPro"/>
</dbReference>
<protein>
    <recommendedName>
        <fullName evidence="16">Cytochrome P450</fullName>
    </recommendedName>
</protein>
<comment type="similarity">
    <text evidence="3 13">Belongs to the cytochrome P450 family.</text>
</comment>
<evidence type="ECO:0000256" key="3">
    <source>
        <dbReference type="ARBA" id="ARBA00010617"/>
    </source>
</evidence>
<evidence type="ECO:0000256" key="10">
    <source>
        <dbReference type="ARBA" id="ARBA00023033"/>
    </source>
</evidence>
<dbReference type="CDD" id="cd11043">
    <property type="entry name" value="CYP90-like"/>
    <property type="match status" value="1"/>
</dbReference>
<evidence type="ECO:0000256" key="2">
    <source>
        <dbReference type="ARBA" id="ARBA00004167"/>
    </source>
</evidence>
<dbReference type="GO" id="GO:0016132">
    <property type="term" value="P:brassinosteroid biosynthetic process"/>
    <property type="evidence" value="ECO:0007669"/>
    <property type="project" value="TreeGrafter"/>
</dbReference>
<evidence type="ECO:0000256" key="1">
    <source>
        <dbReference type="ARBA" id="ARBA00001971"/>
    </source>
</evidence>
<dbReference type="GO" id="GO:0016125">
    <property type="term" value="P:sterol metabolic process"/>
    <property type="evidence" value="ECO:0007669"/>
    <property type="project" value="TreeGrafter"/>
</dbReference>
<keyword evidence="10 13" id="KW-0503">Monooxygenase</keyword>